<feature type="compositionally biased region" description="Polar residues" evidence="2">
    <location>
        <begin position="1"/>
        <end position="13"/>
    </location>
</feature>
<keyword evidence="5" id="KW-1185">Reference proteome</keyword>
<gene>
    <name evidence="4" type="ORF">CVT24_007561</name>
</gene>
<sequence>MSDPPQTSLSPHNSLPCILSPTPETTAHSPMTPNSNPQQFTFVIDEEAPKRVHSHTQSDTTKLKWESMSDAEVWIRQQESSSCISFSVRENRPNKKGVGSWTVKRILVCSRGAAGGQYSKYQKKHNWVRKKPNKFTACKCRLTLTVFPDRVEGLYYPNHNHPTGDENARFVSIPEATRKEIEAMLRLGIDPNKVLDHVHRKIYDEDHVDQLSSTQVSRNDFITRQDIRRIEKTIEMEIIRLSKQDGASLLRWVENLKAAGHFVLLKACNEPAPSDTTIQLDPSAFILIIQTRYQAQCWEQHGGRFGAIDARDRWGHGIPCAWMISSNATEETISFMLSSISTRFSNVVPEFFMSDKDQAQLNAIKRYFPGSTILLCWWHVLHAWQSHFSITHYPELWVLLKKWVRMSDSVEFWEAWDSIKAMAPASVVAYLETEWLPSDTLKQWSAMYRTERTIFQACDTNMLVEAWHHLLKGKFMQGKRNRRLDHLIYLLVKEVMPYFIARHHKQIHGFEGPDLEVQARRKIESLAQQIPLDDIQESEGPENTFLVRSQSNRNVFYNIDLDTYDCSCPSFPQLSLCKHIFAVQLHFSEICEPIPVSHLDITSPDTFESNGEVSTSLPLPESTITAHNSKRDLIASLSGVISKITGTPSDSLDIAAMQNFRMSIEQFSQTLTPVDDRSFIPNKKAVAPNQKSWTETAEVMGLLKVKGKRKTAHTDPYSGGERSGKRAKKDAHSAAPSASEPVLSSSQHPSSQMLIPDGAPNTQSTSNNEAQLVPINPVPQINVNTNSVHPLFPLTHSILPPSNSLHFDAHTFDMTNLSRLNALKQKQLYELCRVHGVPASGTNATIAANLHRKALGDV</sequence>
<dbReference type="PANTHER" id="PTHR33977">
    <property type="entry name" value="ZINC ION BINDING PROTEIN"/>
    <property type="match status" value="1"/>
</dbReference>
<evidence type="ECO:0000256" key="1">
    <source>
        <dbReference type="PROSITE-ProRule" id="PRU00325"/>
    </source>
</evidence>
<comment type="caution">
    <text evidence="4">The sequence shown here is derived from an EMBL/GenBank/DDBJ whole genome shotgun (WGS) entry which is preliminary data.</text>
</comment>
<dbReference type="InterPro" id="IPR007527">
    <property type="entry name" value="Znf_SWIM"/>
</dbReference>
<accession>A0A409VR52</accession>
<dbReference type="STRING" id="181874.A0A409VR52"/>
<dbReference type="PANTHER" id="PTHR33977:SF1">
    <property type="entry name" value="ZINC ION BINDING PROTEIN"/>
    <property type="match status" value="1"/>
</dbReference>
<feature type="domain" description="SWIM-type" evidence="3">
    <location>
        <begin position="557"/>
        <end position="588"/>
    </location>
</feature>
<feature type="compositionally biased region" description="Polar residues" evidence="2">
    <location>
        <begin position="22"/>
        <end position="38"/>
    </location>
</feature>
<keyword evidence="1" id="KW-0863">Zinc-finger</keyword>
<feature type="region of interest" description="Disordered" evidence="2">
    <location>
        <begin position="704"/>
        <end position="767"/>
    </location>
</feature>
<evidence type="ECO:0000313" key="4">
    <source>
        <dbReference type="EMBL" id="PPQ68734.1"/>
    </source>
</evidence>
<dbReference type="InterPro" id="IPR018289">
    <property type="entry name" value="MULE_transposase_dom"/>
</dbReference>
<evidence type="ECO:0000313" key="5">
    <source>
        <dbReference type="Proteomes" id="UP000284842"/>
    </source>
</evidence>
<evidence type="ECO:0000259" key="3">
    <source>
        <dbReference type="PROSITE" id="PS50966"/>
    </source>
</evidence>
<dbReference type="Proteomes" id="UP000284842">
    <property type="component" value="Unassembled WGS sequence"/>
</dbReference>
<dbReference type="GO" id="GO:0008270">
    <property type="term" value="F:zinc ion binding"/>
    <property type="evidence" value="ECO:0007669"/>
    <property type="project" value="UniProtKB-KW"/>
</dbReference>
<protein>
    <recommendedName>
        <fullName evidence="3">SWIM-type domain-containing protein</fullName>
    </recommendedName>
</protein>
<keyword evidence="1" id="KW-0479">Metal-binding</keyword>
<evidence type="ECO:0000256" key="2">
    <source>
        <dbReference type="SAM" id="MobiDB-lite"/>
    </source>
</evidence>
<dbReference type="Pfam" id="PF10551">
    <property type="entry name" value="MULE"/>
    <property type="match status" value="1"/>
</dbReference>
<dbReference type="PROSITE" id="PS50966">
    <property type="entry name" value="ZF_SWIM"/>
    <property type="match status" value="1"/>
</dbReference>
<dbReference type="AlphaFoldDB" id="A0A409VR52"/>
<dbReference type="EMBL" id="NHTK01006001">
    <property type="protein sequence ID" value="PPQ68734.1"/>
    <property type="molecule type" value="Genomic_DNA"/>
</dbReference>
<feature type="region of interest" description="Disordered" evidence="2">
    <location>
        <begin position="1"/>
        <end position="38"/>
    </location>
</feature>
<feature type="compositionally biased region" description="Polar residues" evidence="2">
    <location>
        <begin position="742"/>
        <end position="753"/>
    </location>
</feature>
<reference evidence="4 5" key="1">
    <citation type="journal article" date="2018" name="Evol. Lett.">
        <title>Horizontal gene cluster transfer increased hallucinogenic mushroom diversity.</title>
        <authorList>
            <person name="Reynolds H.T."/>
            <person name="Vijayakumar V."/>
            <person name="Gluck-Thaler E."/>
            <person name="Korotkin H.B."/>
            <person name="Matheny P.B."/>
            <person name="Slot J.C."/>
        </authorList>
    </citation>
    <scope>NUCLEOTIDE SEQUENCE [LARGE SCALE GENOMIC DNA]</scope>
    <source>
        <strain evidence="4 5">2629</strain>
    </source>
</reference>
<keyword evidence="1" id="KW-0862">Zinc</keyword>
<name>A0A409VR52_9AGAR</name>
<organism evidence="4 5">
    <name type="scientific">Panaeolus cyanescens</name>
    <dbReference type="NCBI Taxonomy" id="181874"/>
    <lineage>
        <taxon>Eukaryota</taxon>
        <taxon>Fungi</taxon>
        <taxon>Dikarya</taxon>
        <taxon>Basidiomycota</taxon>
        <taxon>Agaricomycotina</taxon>
        <taxon>Agaricomycetes</taxon>
        <taxon>Agaricomycetidae</taxon>
        <taxon>Agaricales</taxon>
        <taxon>Agaricineae</taxon>
        <taxon>Galeropsidaceae</taxon>
        <taxon>Panaeolus</taxon>
    </lineage>
</organism>
<dbReference type="InParanoid" id="A0A409VR52"/>
<dbReference type="OrthoDB" id="3265053at2759"/>
<proteinExistence type="predicted"/>